<evidence type="ECO:0000313" key="4">
    <source>
        <dbReference type="Proteomes" id="UP001318860"/>
    </source>
</evidence>
<dbReference type="PANTHER" id="PTHR27006:SF578">
    <property type="entry name" value="RECEPTOR-LIKE SERINE_THREONINE-PROTEIN KINASE"/>
    <property type="match status" value="1"/>
</dbReference>
<dbReference type="InterPro" id="IPR011009">
    <property type="entry name" value="Kinase-like_dom_sf"/>
</dbReference>
<dbReference type="PANTHER" id="PTHR27006">
    <property type="entry name" value="PROMASTIGOTE SURFACE ANTIGEN PROTEIN PSA"/>
    <property type="match status" value="1"/>
</dbReference>
<name>A0ABR0WQM3_REHGL</name>
<accession>A0ABR0WQM3</accession>
<proteinExistence type="predicted"/>
<keyword evidence="4" id="KW-1185">Reference proteome</keyword>
<dbReference type="EMBL" id="JABTTQ020000009">
    <property type="protein sequence ID" value="KAK6149822.1"/>
    <property type="molecule type" value="Genomic_DNA"/>
</dbReference>
<dbReference type="SUPFAM" id="SSF56112">
    <property type="entry name" value="Protein kinase-like (PK-like)"/>
    <property type="match status" value="1"/>
</dbReference>
<feature type="domain" description="S-locus receptor kinase C-terminal" evidence="2">
    <location>
        <begin position="104"/>
        <end position="149"/>
    </location>
</feature>
<evidence type="ECO:0000259" key="1">
    <source>
        <dbReference type="Pfam" id="PF07714"/>
    </source>
</evidence>
<organism evidence="3 4">
    <name type="scientific">Rehmannia glutinosa</name>
    <name type="common">Chinese foxglove</name>
    <dbReference type="NCBI Taxonomy" id="99300"/>
    <lineage>
        <taxon>Eukaryota</taxon>
        <taxon>Viridiplantae</taxon>
        <taxon>Streptophyta</taxon>
        <taxon>Embryophyta</taxon>
        <taxon>Tracheophyta</taxon>
        <taxon>Spermatophyta</taxon>
        <taxon>Magnoliopsida</taxon>
        <taxon>eudicotyledons</taxon>
        <taxon>Gunneridae</taxon>
        <taxon>Pentapetalae</taxon>
        <taxon>asterids</taxon>
        <taxon>lamiids</taxon>
        <taxon>Lamiales</taxon>
        <taxon>Orobanchaceae</taxon>
        <taxon>Rehmannieae</taxon>
        <taxon>Rehmannia</taxon>
    </lineage>
</organism>
<reference evidence="3 4" key="1">
    <citation type="journal article" date="2021" name="Comput. Struct. Biotechnol. J.">
        <title>De novo genome assembly of the potent medicinal plant Rehmannia glutinosa using nanopore technology.</title>
        <authorList>
            <person name="Ma L."/>
            <person name="Dong C."/>
            <person name="Song C."/>
            <person name="Wang X."/>
            <person name="Zheng X."/>
            <person name="Niu Y."/>
            <person name="Chen S."/>
            <person name="Feng W."/>
        </authorList>
    </citation>
    <scope>NUCLEOTIDE SEQUENCE [LARGE SCALE GENOMIC DNA]</scope>
    <source>
        <strain evidence="3">DH-2019</strain>
    </source>
</reference>
<evidence type="ECO:0000313" key="3">
    <source>
        <dbReference type="EMBL" id="KAK6149822.1"/>
    </source>
</evidence>
<dbReference type="Gene3D" id="1.10.510.10">
    <property type="entry name" value="Transferase(Phosphotransferase) domain 1"/>
    <property type="match status" value="1"/>
</dbReference>
<protein>
    <submittedName>
        <fullName evidence="3">Uncharacterized protein</fullName>
    </submittedName>
</protein>
<comment type="caution">
    <text evidence="3">The sequence shown here is derived from an EMBL/GenBank/DDBJ whole genome shotgun (WGS) entry which is preliminary data.</text>
</comment>
<dbReference type="InterPro" id="IPR021820">
    <property type="entry name" value="S-locus_recpt_kinase_C"/>
</dbReference>
<dbReference type="InterPro" id="IPR001245">
    <property type="entry name" value="Ser-Thr/Tyr_kinase_cat_dom"/>
</dbReference>
<gene>
    <name evidence="3" type="ORF">DH2020_017347</name>
</gene>
<dbReference type="Pfam" id="PF11883">
    <property type="entry name" value="DUF3403"/>
    <property type="match status" value="1"/>
</dbReference>
<dbReference type="Pfam" id="PF07714">
    <property type="entry name" value="PK_Tyr_Ser-Thr"/>
    <property type="match status" value="1"/>
</dbReference>
<dbReference type="Proteomes" id="UP001318860">
    <property type="component" value="Unassembled WGS sequence"/>
</dbReference>
<evidence type="ECO:0000259" key="2">
    <source>
        <dbReference type="Pfam" id="PF11883"/>
    </source>
</evidence>
<feature type="domain" description="Serine-threonine/tyrosine-protein kinase catalytic" evidence="1">
    <location>
        <begin position="1"/>
        <end position="33"/>
    </location>
</feature>
<sequence>MAPEYAMEGLFSLKSDVYSFGVLLLEIISGRRNTNFRLTEYSNIIGYAWDLWDRGRAIDIVDPSILKTCSREQVVRCIHVGMLCVQDMAAHRPDMPAVVLMLESENTSLPMPRQPTFTSMRHNLDADMWNGNQDVVSSNNVTISVILGR</sequence>